<dbReference type="InterPro" id="IPR052160">
    <property type="entry name" value="Gypsy_RT_Integrase-like"/>
</dbReference>
<dbReference type="Gene3D" id="1.10.340.70">
    <property type="match status" value="1"/>
</dbReference>
<dbReference type="PROSITE" id="PS50994">
    <property type="entry name" value="INTEGRASE"/>
    <property type="match status" value="1"/>
</dbReference>
<evidence type="ECO:0000313" key="2">
    <source>
        <dbReference type="Proteomes" id="UP000515211"/>
    </source>
</evidence>
<sequence>MVTEGIVLGHRISNKGIEVDQAKVEVIEQLPLPANVRAIRSFLAHAVGTSPPTTEISETFLDEQLFAIRKARWFADIANYKAIRFILKEYSRQQVRKLIHDAKYYLWDEPYLYKRFSNGIIHRCVSEEEMRQILWHCHDSDYGGHFEGERTTTKVLQSGFFWPTLFKDSREFIRNYDSCQRVGNLSHNHEMSQQGILKIELFDVWDIDFLGPFPPSYLNTYILVVVDYVSKCVEAIASPTNDIWVVMKFLKKYIFTKFGVPRILISDGGSHFYNRQLDSILQHYGVRHRVASPYHPQTNEQDALWAYRIAFKTPIGMSPY</sequence>
<evidence type="ECO:0000259" key="1">
    <source>
        <dbReference type="PROSITE" id="PS50994"/>
    </source>
</evidence>
<dbReference type="InterPro" id="IPR036397">
    <property type="entry name" value="RNaseH_sf"/>
</dbReference>
<dbReference type="Pfam" id="PF17921">
    <property type="entry name" value="Integrase_H2C2"/>
    <property type="match status" value="1"/>
</dbReference>
<dbReference type="InterPro" id="IPR041588">
    <property type="entry name" value="Integrase_H2C2"/>
</dbReference>
<dbReference type="InterPro" id="IPR012337">
    <property type="entry name" value="RNaseH-like_sf"/>
</dbReference>
<dbReference type="InterPro" id="IPR001584">
    <property type="entry name" value="Integrase_cat-core"/>
</dbReference>
<dbReference type="Proteomes" id="UP000515211">
    <property type="component" value="Chromosome 4"/>
</dbReference>
<protein>
    <submittedName>
        <fullName evidence="3">Uncharacterized protein LOC107484618</fullName>
    </submittedName>
</protein>
<reference evidence="2" key="1">
    <citation type="journal article" date="2016" name="Nat. Genet.">
        <title>The genome sequences of Arachis duranensis and Arachis ipaensis, the diploid ancestors of cultivated peanut.</title>
        <authorList>
            <person name="Bertioli D.J."/>
            <person name="Cannon S.B."/>
            <person name="Froenicke L."/>
            <person name="Huang G."/>
            <person name="Farmer A.D."/>
            <person name="Cannon E.K."/>
            <person name="Liu X."/>
            <person name="Gao D."/>
            <person name="Clevenger J."/>
            <person name="Dash S."/>
            <person name="Ren L."/>
            <person name="Moretzsohn M.C."/>
            <person name="Shirasawa K."/>
            <person name="Huang W."/>
            <person name="Vidigal B."/>
            <person name="Abernathy B."/>
            <person name="Chu Y."/>
            <person name="Niederhuth C.E."/>
            <person name="Umale P."/>
            <person name="Araujo A.C."/>
            <person name="Kozik A."/>
            <person name="Kim K.D."/>
            <person name="Burow M.D."/>
            <person name="Varshney R.K."/>
            <person name="Wang X."/>
            <person name="Zhang X."/>
            <person name="Barkley N."/>
            <person name="Guimaraes P.M."/>
            <person name="Isobe S."/>
            <person name="Guo B."/>
            <person name="Liao B."/>
            <person name="Stalker H.T."/>
            <person name="Schmitz R.J."/>
            <person name="Scheffler B.E."/>
            <person name="Leal-Bertioli S.C."/>
            <person name="Xun X."/>
            <person name="Jackson S.A."/>
            <person name="Michelmore R."/>
            <person name="Ozias-Akins P."/>
        </authorList>
    </citation>
    <scope>NUCLEOTIDE SEQUENCE [LARGE SCALE GENOMIC DNA]</scope>
    <source>
        <strain evidence="2">cv. V14167</strain>
    </source>
</reference>
<dbReference type="GeneID" id="107484618"/>
<dbReference type="Gene3D" id="3.30.420.10">
    <property type="entry name" value="Ribonuclease H-like superfamily/Ribonuclease H"/>
    <property type="match status" value="1"/>
</dbReference>
<proteinExistence type="predicted"/>
<dbReference type="SUPFAM" id="SSF56672">
    <property type="entry name" value="DNA/RNA polymerases"/>
    <property type="match status" value="1"/>
</dbReference>
<dbReference type="KEGG" id="adu:107484618"/>
<dbReference type="Pfam" id="PF00665">
    <property type="entry name" value="rve"/>
    <property type="match status" value="1"/>
</dbReference>
<evidence type="ECO:0000313" key="3">
    <source>
        <dbReference type="RefSeq" id="XP_015960652.1"/>
    </source>
</evidence>
<dbReference type="SUPFAM" id="SSF53098">
    <property type="entry name" value="Ribonuclease H-like"/>
    <property type="match status" value="1"/>
</dbReference>
<dbReference type="InterPro" id="IPR043502">
    <property type="entry name" value="DNA/RNA_pol_sf"/>
</dbReference>
<accession>A0A6P4D377</accession>
<dbReference type="GO" id="GO:0003676">
    <property type="term" value="F:nucleic acid binding"/>
    <property type="evidence" value="ECO:0007669"/>
    <property type="project" value="InterPro"/>
</dbReference>
<name>A0A6P4D377_ARADU</name>
<gene>
    <name evidence="3" type="primary">LOC107484618</name>
</gene>
<keyword evidence="2" id="KW-1185">Reference proteome</keyword>
<dbReference type="GO" id="GO:0015074">
    <property type="term" value="P:DNA integration"/>
    <property type="evidence" value="ECO:0007669"/>
    <property type="project" value="InterPro"/>
</dbReference>
<dbReference type="PANTHER" id="PTHR47266">
    <property type="entry name" value="ENDONUCLEASE-RELATED"/>
    <property type="match status" value="1"/>
</dbReference>
<dbReference type="RefSeq" id="XP_015960652.1">
    <property type="nucleotide sequence ID" value="XM_016105166.1"/>
</dbReference>
<organism evidence="2 3">
    <name type="scientific">Arachis duranensis</name>
    <name type="common">Wild peanut</name>
    <dbReference type="NCBI Taxonomy" id="130453"/>
    <lineage>
        <taxon>Eukaryota</taxon>
        <taxon>Viridiplantae</taxon>
        <taxon>Streptophyta</taxon>
        <taxon>Embryophyta</taxon>
        <taxon>Tracheophyta</taxon>
        <taxon>Spermatophyta</taxon>
        <taxon>Magnoliopsida</taxon>
        <taxon>eudicotyledons</taxon>
        <taxon>Gunneridae</taxon>
        <taxon>Pentapetalae</taxon>
        <taxon>rosids</taxon>
        <taxon>fabids</taxon>
        <taxon>Fabales</taxon>
        <taxon>Fabaceae</taxon>
        <taxon>Papilionoideae</taxon>
        <taxon>50 kb inversion clade</taxon>
        <taxon>dalbergioids sensu lato</taxon>
        <taxon>Dalbergieae</taxon>
        <taxon>Pterocarpus clade</taxon>
        <taxon>Arachis</taxon>
    </lineage>
</organism>
<feature type="domain" description="Integrase catalytic" evidence="1">
    <location>
        <begin position="194"/>
        <end position="299"/>
    </location>
</feature>
<reference evidence="3" key="2">
    <citation type="submission" date="2025-08" db="UniProtKB">
        <authorList>
            <consortium name="RefSeq"/>
        </authorList>
    </citation>
    <scope>IDENTIFICATION</scope>
    <source>
        <tissue evidence="3">Whole plant</tissue>
    </source>
</reference>
<dbReference type="AlphaFoldDB" id="A0A6P4D377"/>